<dbReference type="SUPFAM" id="SSF50621">
    <property type="entry name" value="Alanine racemase C-terminal domain-like"/>
    <property type="match status" value="1"/>
</dbReference>
<name>A0A2T0Q2B5_9ACTN</name>
<dbReference type="UniPathway" id="UPA00042">
    <property type="reaction ID" value="UER00497"/>
</dbReference>
<dbReference type="Pfam" id="PF00842">
    <property type="entry name" value="Ala_racemase_C"/>
    <property type="match status" value="1"/>
</dbReference>
<evidence type="ECO:0000313" key="8">
    <source>
        <dbReference type="EMBL" id="PRX97939.1"/>
    </source>
</evidence>
<dbReference type="SMART" id="SM01005">
    <property type="entry name" value="Ala_racemase_C"/>
    <property type="match status" value="1"/>
</dbReference>
<dbReference type="Gene3D" id="3.20.20.10">
    <property type="entry name" value="Alanine racemase"/>
    <property type="match status" value="1"/>
</dbReference>
<dbReference type="GO" id="GO:0005829">
    <property type="term" value="C:cytosol"/>
    <property type="evidence" value="ECO:0007669"/>
    <property type="project" value="TreeGrafter"/>
</dbReference>
<dbReference type="SUPFAM" id="SSF51419">
    <property type="entry name" value="PLP-binding barrel"/>
    <property type="match status" value="1"/>
</dbReference>
<keyword evidence="3 4" id="KW-0413">Isomerase</keyword>
<comment type="similarity">
    <text evidence="4">Belongs to the alanine racemase family.</text>
</comment>
<accession>A0A2T0Q2B5</accession>
<dbReference type="Pfam" id="PF01168">
    <property type="entry name" value="Ala_racemase_N"/>
    <property type="match status" value="1"/>
</dbReference>
<dbReference type="InterPro" id="IPR029066">
    <property type="entry name" value="PLP-binding_barrel"/>
</dbReference>
<dbReference type="InterPro" id="IPR000821">
    <property type="entry name" value="Ala_racemase"/>
</dbReference>
<organism evidence="8 9">
    <name type="scientific">Allonocardiopsis opalescens</name>
    <dbReference type="NCBI Taxonomy" id="1144618"/>
    <lineage>
        <taxon>Bacteria</taxon>
        <taxon>Bacillati</taxon>
        <taxon>Actinomycetota</taxon>
        <taxon>Actinomycetes</taxon>
        <taxon>Streptosporangiales</taxon>
        <taxon>Allonocardiopsis</taxon>
    </lineage>
</organism>
<dbReference type="AlphaFoldDB" id="A0A2T0Q2B5"/>
<evidence type="ECO:0000256" key="3">
    <source>
        <dbReference type="ARBA" id="ARBA00023235"/>
    </source>
</evidence>
<dbReference type="InterPro" id="IPR011079">
    <property type="entry name" value="Ala_racemase_C"/>
</dbReference>
<dbReference type="RefSeq" id="WP_211302941.1">
    <property type="nucleotide sequence ID" value="NZ_PVZC01000005.1"/>
</dbReference>
<dbReference type="PRINTS" id="PR00992">
    <property type="entry name" value="ALARACEMASE"/>
</dbReference>
<feature type="active site" description="Proton acceptor; specific for D-alanine" evidence="4">
    <location>
        <position position="47"/>
    </location>
</feature>
<protein>
    <recommendedName>
        <fullName evidence="4">Alanine racemase</fullName>
        <ecNumber evidence="4">5.1.1.1</ecNumber>
    </recommendedName>
</protein>
<feature type="active site" description="Proton acceptor; specific for L-alanine" evidence="4">
    <location>
        <position position="271"/>
    </location>
</feature>
<dbReference type="Proteomes" id="UP000237846">
    <property type="component" value="Unassembled WGS sequence"/>
</dbReference>
<dbReference type="InterPro" id="IPR020622">
    <property type="entry name" value="Ala_racemase_pyridoxalP-BS"/>
</dbReference>
<feature type="binding site" evidence="4 6">
    <location>
        <position position="143"/>
    </location>
    <ligand>
        <name>substrate</name>
    </ligand>
</feature>
<evidence type="ECO:0000256" key="5">
    <source>
        <dbReference type="PIRSR" id="PIRSR600821-50"/>
    </source>
</evidence>
<gene>
    <name evidence="8" type="ORF">CLV72_105292</name>
</gene>
<comment type="pathway">
    <text evidence="4">Amino-acid biosynthesis; D-alanine biosynthesis; D-alanine from L-alanine: step 1/1.</text>
</comment>
<evidence type="ECO:0000256" key="2">
    <source>
        <dbReference type="ARBA" id="ARBA00022898"/>
    </source>
</evidence>
<keyword evidence="2 4" id="KW-0663">Pyridoxal phosphate</keyword>
<dbReference type="Gene3D" id="2.40.37.10">
    <property type="entry name" value="Lyase, Ornithine Decarboxylase, Chain A, domain 1"/>
    <property type="match status" value="1"/>
</dbReference>
<dbReference type="PANTHER" id="PTHR30511">
    <property type="entry name" value="ALANINE RACEMASE"/>
    <property type="match status" value="1"/>
</dbReference>
<dbReference type="GO" id="GO:0008784">
    <property type="term" value="F:alanine racemase activity"/>
    <property type="evidence" value="ECO:0007669"/>
    <property type="project" value="UniProtKB-UniRule"/>
</dbReference>
<comment type="cofactor">
    <cofactor evidence="1 4 5">
        <name>pyridoxal 5'-phosphate</name>
        <dbReference type="ChEBI" id="CHEBI:597326"/>
    </cofactor>
</comment>
<evidence type="ECO:0000259" key="7">
    <source>
        <dbReference type="SMART" id="SM01005"/>
    </source>
</evidence>
<dbReference type="EMBL" id="PVZC01000005">
    <property type="protein sequence ID" value="PRX97939.1"/>
    <property type="molecule type" value="Genomic_DNA"/>
</dbReference>
<dbReference type="InterPro" id="IPR009006">
    <property type="entry name" value="Ala_racemase/Decarboxylase_C"/>
</dbReference>
<sequence length="377" mass="38467">MTGALGMTRPGPVGLLPPALRTIPAAVAANVAIARTRTRARIMAVVKADGYGHGAVTVARTAVAAGAEWLGTTDPAEAARLRAAGLTVPILTWLNPSGVDAGAAAAGGIDIAVGSPDELAALLEQSPSTAVRIHLHMDTGMAREGCPAAEWDALIALARQGQERGQVRVVGLMGHLPLADQADPEANAPAVSRLRQAARAVAAAGFDPPLTHLAASSGTLTDPATHFGMVRFGAGLVGIDPSGTTELHGASRLTAPVTHSAAVEAGTPVGYGGAYLTPRATNLSVVPLGYADGIPREISPDASVQIHGRRHRVVGRVSMDQIVIDTGAEHIPPGTTATVFGPRDGVTPTIHDWARWAGTIPHTIVTGIGSRVKRTTA</sequence>
<evidence type="ECO:0000256" key="1">
    <source>
        <dbReference type="ARBA" id="ARBA00001933"/>
    </source>
</evidence>
<evidence type="ECO:0000313" key="9">
    <source>
        <dbReference type="Proteomes" id="UP000237846"/>
    </source>
</evidence>
<comment type="function">
    <text evidence="4">Catalyzes the interconversion of L-alanine and D-alanine. May also act on other amino acids.</text>
</comment>
<feature type="modified residue" description="N6-(pyridoxal phosphate)lysine" evidence="4 5">
    <location>
        <position position="47"/>
    </location>
</feature>
<evidence type="ECO:0000256" key="6">
    <source>
        <dbReference type="PIRSR" id="PIRSR600821-52"/>
    </source>
</evidence>
<feature type="binding site" evidence="4 6">
    <location>
        <position position="319"/>
    </location>
    <ligand>
        <name>substrate</name>
    </ligand>
</feature>
<dbReference type="EC" id="5.1.1.1" evidence="4"/>
<comment type="caution">
    <text evidence="8">The sequence shown here is derived from an EMBL/GenBank/DDBJ whole genome shotgun (WGS) entry which is preliminary data.</text>
</comment>
<dbReference type="HAMAP" id="MF_01201">
    <property type="entry name" value="Ala_racemase"/>
    <property type="match status" value="1"/>
</dbReference>
<dbReference type="CDD" id="cd00430">
    <property type="entry name" value="PLPDE_III_AR"/>
    <property type="match status" value="1"/>
</dbReference>
<dbReference type="GO" id="GO:0009252">
    <property type="term" value="P:peptidoglycan biosynthetic process"/>
    <property type="evidence" value="ECO:0007669"/>
    <property type="project" value="TreeGrafter"/>
</dbReference>
<proteinExistence type="inferred from homology"/>
<comment type="catalytic activity">
    <reaction evidence="4">
        <text>L-alanine = D-alanine</text>
        <dbReference type="Rhea" id="RHEA:20249"/>
        <dbReference type="ChEBI" id="CHEBI:57416"/>
        <dbReference type="ChEBI" id="CHEBI:57972"/>
        <dbReference type="EC" id="5.1.1.1"/>
    </reaction>
</comment>
<feature type="domain" description="Alanine racemase C-terminal" evidence="7">
    <location>
        <begin position="250"/>
        <end position="377"/>
    </location>
</feature>
<dbReference type="NCBIfam" id="TIGR00492">
    <property type="entry name" value="alr"/>
    <property type="match status" value="1"/>
</dbReference>
<evidence type="ECO:0000256" key="4">
    <source>
        <dbReference type="HAMAP-Rule" id="MF_01201"/>
    </source>
</evidence>
<dbReference type="PANTHER" id="PTHR30511:SF0">
    <property type="entry name" value="ALANINE RACEMASE, CATABOLIC-RELATED"/>
    <property type="match status" value="1"/>
</dbReference>
<dbReference type="GO" id="GO:0030632">
    <property type="term" value="P:D-alanine biosynthetic process"/>
    <property type="evidence" value="ECO:0007669"/>
    <property type="project" value="UniProtKB-UniRule"/>
</dbReference>
<dbReference type="PROSITE" id="PS00395">
    <property type="entry name" value="ALANINE_RACEMASE"/>
    <property type="match status" value="1"/>
</dbReference>
<dbReference type="GO" id="GO:0030170">
    <property type="term" value="F:pyridoxal phosphate binding"/>
    <property type="evidence" value="ECO:0007669"/>
    <property type="project" value="UniProtKB-UniRule"/>
</dbReference>
<reference evidence="8 9" key="1">
    <citation type="submission" date="2018-03" db="EMBL/GenBank/DDBJ databases">
        <title>Genomic Encyclopedia of Archaeal and Bacterial Type Strains, Phase II (KMG-II): from individual species to whole genera.</title>
        <authorList>
            <person name="Goeker M."/>
        </authorList>
    </citation>
    <scope>NUCLEOTIDE SEQUENCE [LARGE SCALE GENOMIC DNA]</scope>
    <source>
        <strain evidence="8 9">DSM 45601</strain>
    </source>
</reference>
<keyword evidence="9" id="KW-1185">Reference proteome</keyword>
<dbReference type="InterPro" id="IPR001608">
    <property type="entry name" value="Ala_racemase_N"/>
</dbReference>